<feature type="compositionally biased region" description="Polar residues" evidence="1">
    <location>
        <begin position="140"/>
        <end position="151"/>
    </location>
</feature>
<feature type="region of interest" description="Disordered" evidence="1">
    <location>
        <begin position="70"/>
        <end position="97"/>
    </location>
</feature>
<feature type="region of interest" description="Disordered" evidence="1">
    <location>
        <begin position="192"/>
        <end position="263"/>
    </location>
</feature>
<evidence type="ECO:0000256" key="1">
    <source>
        <dbReference type="SAM" id="MobiDB-lite"/>
    </source>
</evidence>
<feature type="compositionally biased region" description="Pro residues" evidence="1">
    <location>
        <begin position="127"/>
        <end position="139"/>
    </location>
</feature>
<organism evidence="2 3">
    <name type="scientific">Paramarasmius palmivorus</name>
    <dbReference type="NCBI Taxonomy" id="297713"/>
    <lineage>
        <taxon>Eukaryota</taxon>
        <taxon>Fungi</taxon>
        <taxon>Dikarya</taxon>
        <taxon>Basidiomycota</taxon>
        <taxon>Agaricomycotina</taxon>
        <taxon>Agaricomycetes</taxon>
        <taxon>Agaricomycetidae</taxon>
        <taxon>Agaricales</taxon>
        <taxon>Marasmiineae</taxon>
        <taxon>Marasmiaceae</taxon>
        <taxon>Paramarasmius</taxon>
    </lineage>
</organism>
<accession>A0AAW0E3L2</accession>
<feature type="compositionally biased region" description="Polar residues" evidence="1">
    <location>
        <begin position="217"/>
        <end position="227"/>
    </location>
</feature>
<proteinExistence type="predicted"/>
<feature type="compositionally biased region" description="Polar residues" evidence="1">
    <location>
        <begin position="463"/>
        <end position="473"/>
    </location>
</feature>
<feature type="region of interest" description="Disordered" evidence="1">
    <location>
        <begin position="525"/>
        <end position="547"/>
    </location>
</feature>
<name>A0AAW0E3L2_9AGAR</name>
<feature type="region of interest" description="Disordered" evidence="1">
    <location>
        <begin position="452"/>
        <end position="479"/>
    </location>
</feature>
<reference evidence="2 3" key="1">
    <citation type="submission" date="2024-01" db="EMBL/GenBank/DDBJ databases">
        <title>A draft genome for a cacao thread blight-causing isolate of Paramarasmius palmivorus.</title>
        <authorList>
            <person name="Baruah I.K."/>
            <person name="Bukari Y."/>
            <person name="Amoako-Attah I."/>
            <person name="Meinhardt L.W."/>
            <person name="Bailey B.A."/>
            <person name="Cohen S.P."/>
        </authorList>
    </citation>
    <scope>NUCLEOTIDE SEQUENCE [LARGE SCALE GENOMIC DNA]</scope>
    <source>
        <strain evidence="2 3">GH-12</strain>
    </source>
</reference>
<dbReference type="AlphaFoldDB" id="A0AAW0E3L2"/>
<feature type="compositionally biased region" description="Polar residues" evidence="1">
    <location>
        <begin position="237"/>
        <end position="254"/>
    </location>
</feature>
<dbReference type="EMBL" id="JAYKXP010000004">
    <property type="protein sequence ID" value="KAK7059176.1"/>
    <property type="molecule type" value="Genomic_DNA"/>
</dbReference>
<sequence length="674" mass="73060">MASVGRGSVADLDFDWVAITQNDLPIKLDGPSHPSLTLDTSVAAAEARSIGESSSSTLRASPSESAFVYHHPSQARSRPALAQSLKDASKADLQRPQSLKTRFSNAFRLSKAKKSPGDTGSILDDFPVPPSHLPTPATPSPINHSWPSKRSAFNSPSSLFLNTKRVESSPLAEQPAKPPGRFQSLRKVFAPFTLRQQSRSDTKPAPEPSHLSDIPETASSHNPNTSLDKALPHVPAESQQSNITGAPTVNSDKPSSYEFVDPQQLSLSPSPAFGSELFVAPSTRNSFVPASPSWLSRNVAPQLEISTSFAQECSSVSSAEEALTPPESPPPLPIPPRIFIATCSPTNTPPLSPLEVTDCWLRHLDSASKSRHTLASSRKSSISELIFNSSSAEVNRSDIKNHSPLPEALLLRQLTNPPTPTDTSPPSSPPARNIGSSCFGLAVPSIYHDYPSSTFDSPRGTHTVASHSSTNTPAPGAPPQLSSNLINLLSVICAEARASMASNTNPWGKQADVVDFGGEVDYSGAQWFKDPPPERPQPPPQQQQQVAAYNPEPVVVQHNENFVYALNAAPNVLYGRWKQYGQLGVLAWCSEFAELIDNLKDLGVAGNMFLETRRKALETCRDILKLKLDIKMQIIVMYLSAQVQRLRRFLDPDTVYDDYPEPSFPLDPYANGRP</sequence>
<evidence type="ECO:0000313" key="3">
    <source>
        <dbReference type="Proteomes" id="UP001383192"/>
    </source>
</evidence>
<feature type="region of interest" description="Disordered" evidence="1">
    <location>
        <begin position="414"/>
        <end position="434"/>
    </location>
</feature>
<gene>
    <name evidence="2" type="ORF">VNI00_001803</name>
</gene>
<dbReference type="Proteomes" id="UP001383192">
    <property type="component" value="Unassembled WGS sequence"/>
</dbReference>
<protein>
    <submittedName>
        <fullName evidence="2">Uncharacterized protein</fullName>
    </submittedName>
</protein>
<evidence type="ECO:0000313" key="2">
    <source>
        <dbReference type="EMBL" id="KAK7059176.1"/>
    </source>
</evidence>
<keyword evidence="3" id="KW-1185">Reference proteome</keyword>
<comment type="caution">
    <text evidence="2">The sequence shown here is derived from an EMBL/GenBank/DDBJ whole genome shotgun (WGS) entry which is preliminary data.</text>
</comment>
<feature type="region of interest" description="Disordered" evidence="1">
    <location>
        <begin position="109"/>
        <end position="151"/>
    </location>
</feature>